<feature type="non-terminal residue" evidence="6">
    <location>
        <position position="413"/>
    </location>
</feature>
<evidence type="ECO:0000256" key="2">
    <source>
        <dbReference type="ARBA" id="ARBA00010305"/>
    </source>
</evidence>
<comment type="similarity">
    <text evidence="2">Belongs to the KIF-binding protein family.</text>
</comment>
<comment type="subcellular location">
    <subcellularLocation>
        <location evidence="1">Cytoplasm</location>
        <location evidence="1">Cytoskeleton</location>
    </subcellularLocation>
</comment>
<dbReference type="Proteomes" id="UP000283543">
    <property type="component" value="Unassembled WGS sequence"/>
</dbReference>
<organism evidence="6 7">
    <name type="scientific">Aphanomyces astaci</name>
    <name type="common">Crayfish plague agent</name>
    <dbReference type="NCBI Taxonomy" id="112090"/>
    <lineage>
        <taxon>Eukaryota</taxon>
        <taxon>Sar</taxon>
        <taxon>Stramenopiles</taxon>
        <taxon>Oomycota</taxon>
        <taxon>Saprolegniomycetes</taxon>
        <taxon>Saprolegniales</taxon>
        <taxon>Verrucalvaceae</taxon>
        <taxon>Aphanomyces</taxon>
    </lineage>
</organism>
<comment type="caution">
    <text evidence="6">The sequence shown here is derived from an EMBL/GenBank/DDBJ whole genome shotgun (WGS) entry which is preliminary data.</text>
</comment>
<accession>A0A3R6VWS0</accession>
<dbReference type="EMBL" id="QUTB01010026">
    <property type="protein sequence ID" value="RHY40325.1"/>
    <property type="molecule type" value="Genomic_DNA"/>
</dbReference>
<reference evidence="6 7" key="1">
    <citation type="submission" date="2018-08" db="EMBL/GenBank/DDBJ databases">
        <title>Aphanomyces genome sequencing and annotation.</title>
        <authorList>
            <person name="Minardi D."/>
            <person name="Oidtmann B."/>
            <person name="Van Der Giezen M."/>
            <person name="Studholme D.J."/>
        </authorList>
    </citation>
    <scope>NUCLEOTIDE SEQUENCE [LARGE SCALE GENOMIC DNA]</scope>
    <source>
        <strain evidence="6 7">Si</strain>
    </source>
</reference>
<dbReference type="GO" id="GO:0005856">
    <property type="term" value="C:cytoskeleton"/>
    <property type="evidence" value="ECO:0007669"/>
    <property type="project" value="UniProtKB-SubCell"/>
</dbReference>
<dbReference type="SUPFAM" id="SSF48452">
    <property type="entry name" value="TPR-like"/>
    <property type="match status" value="1"/>
</dbReference>
<evidence type="ECO:0000313" key="7">
    <source>
        <dbReference type="Proteomes" id="UP000283543"/>
    </source>
</evidence>
<evidence type="ECO:0000256" key="5">
    <source>
        <dbReference type="ARBA" id="ARBA00023212"/>
    </source>
</evidence>
<evidence type="ECO:0000256" key="4">
    <source>
        <dbReference type="ARBA" id="ARBA00022490"/>
    </source>
</evidence>
<dbReference type="VEuPathDB" id="FungiDB:H257_18997"/>
<protein>
    <recommendedName>
        <fullName evidence="3">KIF-binding protein</fullName>
    </recommendedName>
</protein>
<evidence type="ECO:0000313" key="6">
    <source>
        <dbReference type="EMBL" id="RHY40325.1"/>
    </source>
</evidence>
<keyword evidence="4" id="KW-0963">Cytoplasm</keyword>
<sequence length="413" mass="46975">MAAAAPMGPVEEAKRLMEMEAPEETPYVHLYEARDLLQEALNNDPLSIPLHSLLGQVFLAVEEPHTAQPCLERGLKVVPGSDDLIAFCNGLQDDKASLESLTADLPDFDTPESLDAHRAEIMGTDSSIFLIIKINPHRMFLYSRYCTFLHHSMNDPSLMLLLHSEPCMRPIYTHTLFYLAQLYGHLNAPEKSAMYCQLTLRHQLDDLTNIPRDWVQNCLHLSEYFLKQNQLPKASQCIHACTSVGPQPSEEAQIAANLAKLYIQTLYLAQHDIDLIPDTDVLFPNIRTRETFISPSDIDSFDAARDVFKKAMAALATAKSYFVLDGFVTDHIRLLQSQSQCYAKLIPFEPDRKRQMAMHQKRIDSYGVILHGEFNLNAYGYLLQEVYYEVGEIYSILHDLKVVHLTKPYMETN</sequence>
<dbReference type="InterPro" id="IPR011990">
    <property type="entry name" value="TPR-like_helical_dom_sf"/>
</dbReference>
<evidence type="ECO:0000256" key="1">
    <source>
        <dbReference type="ARBA" id="ARBA00004245"/>
    </source>
</evidence>
<dbReference type="Pfam" id="PF12309">
    <property type="entry name" value="KBP_C"/>
    <property type="match status" value="1"/>
</dbReference>
<dbReference type="PANTHER" id="PTHR46321:SF1">
    <property type="entry name" value="KIF-BINDING PROTEIN"/>
    <property type="match status" value="1"/>
</dbReference>
<dbReference type="InterPro" id="IPR022083">
    <property type="entry name" value="KBP"/>
</dbReference>
<proteinExistence type="inferred from homology"/>
<dbReference type="PANTHER" id="PTHR46321">
    <property type="entry name" value="KIF1-BINDING PROTEIN"/>
    <property type="match status" value="1"/>
</dbReference>
<gene>
    <name evidence="6" type="ORF">DYB34_011032</name>
</gene>
<evidence type="ECO:0000256" key="3">
    <source>
        <dbReference type="ARBA" id="ARBA00016840"/>
    </source>
</evidence>
<dbReference type="Gene3D" id="1.25.40.10">
    <property type="entry name" value="Tetratricopeptide repeat domain"/>
    <property type="match status" value="1"/>
</dbReference>
<name>A0A3R6VWS0_APHAT</name>
<dbReference type="AlphaFoldDB" id="A0A3R6VWS0"/>
<keyword evidence="5" id="KW-0206">Cytoskeleton</keyword>